<dbReference type="AlphaFoldDB" id="A0A8J5KE76"/>
<dbReference type="Gene3D" id="1.10.287.70">
    <property type="match status" value="1"/>
</dbReference>
<dbReference type="Pfam" id="PF00060">
    <property type="entry name" value="Lig_chan"/>
    <property type="match status" value="1"/>
</dbReference>
<protein>
    <submittedName>
        <fullName evidence="16">Glutamate receptor ionotropic, delta-1-like 23</fullName>
    </submittedName>
</protein>
<evidence type="ECO:0000259" key="14">
    <source>
        <dbReference type="SMART" id="SM00079"/>
    </source>
</evidence>
<keyword evidence="11" id="KW-1071">Ligand-gated ion channel</keyword>
<dbReference type="Pfam" id="PF10613">
    <property type="entry name" value="Lig_chan-Glu_bd"/>
    <property type="match status" value="1"/>
</dbReference>
<evidence type="ECO:0000256" key="12">
    <source>
        <dbReference type="ARBA" id="ARBA00023303"/>
    </source>
</evidence>
<evidence type="ECO:0000256" key="9">
    <source>
        <dbReference type="ARBA" id="ARBA00023170"/>
    </source>
</evidence>
<evidence type="ECO:0000256" key="5">
    <source>
        <dbReference type="ARBA" id="ARBA00022692"/>
    </source>
</evidence>
<evidence type="ECO:0000256" key="7">
    <source>
        <dbReference type="ARBA" id="ARBA00023065"/>
    </source>
</evidence>
<dbReference type="InterPro" id="IPR019594">
    <property type="entry name" value="Glu/Gly-bd"/>
</dbReference>
<comment type="subcellular location">
    <subcellularLocation>
        <location evidence="1">Cell membrane</location>
        <topology evidence="1">Multi-pass membrane protein</topology>
    </subcellularLocation>
</comment>
<keyword evidence="6 13" id="KW-1133">Transmembrane helix</keyword>
<dbReference type="GO" id="GO:0005886">
    <property type="term" value="C:plasma membrane"/>
    <property type="evidence" value="ECO:0007669"/>
    <property type="project" value="UniProtKB-SubCell"/>
</dbReference>
<dbReference type="Proteomes" id="UP000747542">
    <property type="component" value="Unassembled WGS sequence"/>
</dbReference>
<dbReference type="PANTHER" id="PTHR42643:SF24">
    <property type="entry name" value="IONOTROPIC RECEPTOR 60A"/>
    <property type="match status" value="1"/>
</dbReference>
<keyword evidence="17" id="KW-1185">Reference proteome</keyword>
<keyword evidence="3" id="KW-0813">Transport</keyword>
<keyword evidence="4" id="KW-1003">Cell membrane</keyword>
<evidence type="ECO:0000256" key="8">
    <source>
        <dbReference type="ARBA" id="ARBA00023136"/>
    </source>
</evidence>
<feature type="domain" description="Ionotropic glutamate receptor L-glutamate and glycine-binding" evidence="15">
    <location>
        <begin position="1"/>
        <end position="53"/>
    </location>
</feature>
<dbReference type="Gene3D" id="3.40.190.10">
    <property type="entry name" value="Periplasmic binding protein-like II"/>
    <property type="match status" value="1"/>
</dbReference>
<keyword evidence="8 13" id="KW-0472">Membrane</keyword>
<evidence type="ECO:0000256" key="10">
    <source>
        <dbReference type="ARBA" id="ARBA00023180"/>
    </source>
</evidence>
<dbReference type="EMBL" id="JAHLQT010015640">
    <property type="protein sequence ID" value="KAG7169750.1"/>
    <property type="molecule type" value="Genomic_DNA"/>
</dbReference>
<feature type="domain" description="Ionotropic glutamate receptor C-terminal" evidence="14">
    <location>
        <begin position="4"/>
        <end position="299"/>
    </location>
</feature>
<feature type="transmembrane region" description="Helical" evidence="13">
    <location>
        <begin position="85"/>
        <end position="106"/>
    </location>
</feature>
<evidence type="ECO:0000256" key="11">
    <source>
        <dbReference type="ARBA" id="ARBA00023286"/>
    </source>
</evidence>
<comment type="similarity">
    <text evidence="2">Belongs to the glutamate-gated ion channel (TC 1.A.10.1) family.</text>
</comment>
<keyword evidence="10" id="KW-0325">Glycoprotein</keyword>
<comment type="caution">
    <text evidence="16">The sequence shown here is derived from an EMBL/GenBank/DDBJ whole genome shotgun (WGS) entry which is preliminary data.</text>
</comment>
<gene>
    <name evidence="16" type="primary">Grid1-L23</name>
    <name evidence="16" type="ORF">Hamer_G013388</name>
</gene>
<dbReference type="InterPro" id="IPR001320">
    <property type="entry name" value="Iontro_rcpt_C"/>
</dbReference>
<dbReference type="SMART" id="SM00079">
    <property type="entry name" value="PBPe"/>
    <property type="match status" value="1"/>
</dbReference>
<evidence type="ECO:0000313" key="17">
    <source>
        <dbReference type="Proteomes" id="UP000747542"/>
    </source>
</evidence>
<feature type="transmembrane region" description="Helical" evidence="13">
    <location>
        <begin position="314"/>
        <end position="337"/>
    </location>
</feature>
<evidence type="ECO:0000259" key="15">
    <source>
        <dbReference type="SMART" id="SM00918"/>
    </source>
</evidence>
<feature type="transmembrane region" description="Helical" evidence="13">
    <location>
        <begin position="144"/>
        <end position="162"/>
    </location>
</feature>
<keyword evidence="12" id="KW-0407">Ion channel</keyword>
<reference evidence="16" key="1">
    <citation type="journal article" date="2021" name="Sci. Adv.">
        <title>The American lobster genome reveals insights on longevity, neural, and immune adaptations.</title>
        <authorList>
            <person name="Polinski J.M."/>
            <person name="Zimin A.V."/>
            <person name="Clark K.F."/>
            <person name="Kohn A.B."/>
            <person name="Sadowski N."/>
            <person name="Timp W."/>
            <person name="Ptitsyn A."/>
            <person name="Khanna P."/>
            <person name="Romanova D.Y."/>
            <person name="Williams P."/>
            <person name="Greenwood S.J."/>
            <person name="Moroz L.L."/>
            <person name="Walt D.R."/>
            <person name="Bodnar A.G."/>
        </authorList>
    </citation>
    <scope>NUCLEOTIDE SEQUENCE</scope>
    <source>
        <strain evidence="16">GMGI-L3</strain>
    </source>
</reference>
<accession>A0A8J5KE76</accession>
<dbReference type="GO" id="GO:0015276">
    <property type="term" value="F:ligand-gated monoatomic ion channel activity"/>
    <property type="evidence" value="ECO:0007669"/>
    <property type="project" value="InterPro"/>
</dbReference>
<name>A0A8J5KE76_HOMAM</name>
<evidence type="ECO:0000256" key="3">
    <source>
        <dbReference type="ARBA" id="ARBA00022448"/>
    </source>
</evidence>
<dbReference type="SUPFAM" id="SSF53850">
    <property type="entry name" value="Periplasmic binding protein-like II"/>
    <property type="match status" value="1"/>
</dbReference>
<dbReference type="InterPro" id="IPR052192">
    <property type="entry name" value="Insect_Ionotropic_Sensory_Rcpt"/>
</dbReference>
<evidence type="ECO:0000256" key="4">
    <source>
        <dbReference type="ARBA" id="ARBA00022475"/>
    </source>
</evidence>
<dbReference type="GO" id="GO:0050906">
    <property type="term" value="P:detection of stimulus involved in sensory perception"/>
    <property type="evidence" value="ECO:0007669"/>
    <property type="project" value="UniProtKB-ARBA"/>
</dbReference>
<evidence type="ECO:0000313" key="16">
    <source>
        <dbReference type="EMBL" id="KAG7169750.1"/>
    </source>
</evidence>
<keyword evidence="5 13" id="KW-0812">Transmembrane</keyword>
<evidence type="ECO:0000256" key="1">
    <source>
        <dbReference type="ARBA" id="ARBA00004651"/>
    </source>
</evidence>
<dbReference type="PANTHER" id="PTHR42643">
    <property type="entry name" value="IONOTROPIC RECEPTOR 20A-RELATED"/>
    <property type="match status" value="1"/>
</dbReference>
<sequence length="370" mass="40752">MDGTTSIGGVFGGVLSHLQEITNFTYSCRPSRDGQWGSVEDGRWTGMIKDLVDDVADFAVAYRMVMKKPSTNDQTWTTFTQEFHLHVWAVLVASIVVFAIILYLISITEKGKEKFRISDSVTIVLGALCGQGTEVEYRRLSSRLVLLILMLLHVVLLAHYTSNLVSALAVGPALPAISSISDVVRSSSLSLGTVRDTAPLEYLKLAYKNMMAKKDHVLVGDTLEGMQKTLKENYIYFDTGIYVLNAADCRHLILPNAVFTAITSFALQKGSPLVPVFNQIILKMKMTGILHKLEQHFGPPYHNCDQTQSEATELAAVLTPFLLLIFVIGLSICCCLAEHLHQEVTSTLSLKKPGISPKYPKNACHTTKGT</sequence>
<proteinExistence type="inferred from homology"/>
<evidence type="ECO:0000256" key="6">
    <source>
        <dbReference type="ARBA" id="ARBA00022989"/>
    </source>
</evidence>
<dbReference type="SMART" id="SM00918">
    <property type="entry name" value="Lig_chan-Glu_bd"/>
    <property type="match status" value="1"/>
</dbReference>
<evidence type="ECO:0000256" key="2">
    <source>
        <dbReference type="ARBA" id="ARBA00008685"/>
    </source>
</evidence>
<organism evidence="16 17">
    <name type="scientific">Homarus americanus</name>
    <name type="common">American lobster</name>
    <dbReference type="NCBI Taxonomy" id="6706"/>
    <lineage>
        <taxon>Eukaryota</taxon>
        <taxon>Metazoa</taxon>
        <taxon>Ecdysozoa</taxon>
        <taxon>Arthropoda</taxon>
        <taxon>Crustacea</taxon>
        <taxon>Multicrustacea</taxon>
        <taxon>Malacostraca</taxon>
        <taxon>Eumalacostraca</taxon>
        <taxon>Eucarida</taxon>
        <taxon>Decapoda</taxon>
        <taxon>Pleocyemata</taxon>
        <taxon>Astacidea</taxon>
        <taxon>Nephropoidea</taxon>
        <taxon>Nephropidae</taxon>
        <taxon>Homarus</taxon>
    </lineage>
</organism>
<keyword evidence="9 16" id="KW-0675">Receptor</keyword>
<keyword evidence="7" id="KW-0406">Ion transport</keyword>
<evidence type="ECO:0000256" key="13">
    <source>
        <dbReference type="SAM" id="Phobius"/>
    </source>
</evidence>